<dbReference type="STRING" id="439481.Aboo_0348"/>
<proteinExistence type="inferred from homology"/>
<dbReference type="InterPro" id="IPR035105">
    <property type="entry name" value="Deoxycytidylate_deaminase_dom"/>
</dbReference>
<dbReference type="GO" id="GO:0004132">
    <property type="term" value="F:dCMP deaminase activity"/>
    <property type="evidence" value="ECO:0007669"/>
    <property type="project" value="InterPro"/>
</dbReference>
<dbReference type="Pfam" id="PF14437">
    <property type="entry name" value="MafB19-deam"/>
    <property type="match status" value="1"/>
</dbReference>
<dbReference type="GO" id="GO:0006220">
    <property type="term" value="P:pyrimidine nucleotide metabolic process"/>
    <property type="evidence" value="ECO:0007669"/>
    <property type="project" value="InterPro"/>
</dbReference>
<dbReference type="InterPro" id="IPR058535">
    <property type="entry name" value="MafB19-deam"/>
</dbReference>
<keyword evidence="4" id="KW-0378">Hydrolase</keyword>
<dbReference type="EMBL" id="CP001941">
    <property type="protein sequence ID" value="ADD08159.1"/>
    <property type="molecule type" value="Genomic_DNA"/>
</dbReference>
<dbReference type="AlphaFoldDB" id="B5IDS9"/>
<evidence type="ECO:0000256" key="5">
    <source>
        <dbReference type="ARBA" id="ARBA00022833"/>
    </source>
</evidence>
<evidence type="ECO:0000313" key="6">
    <source>
        <dbReference type="EMBL" id="ADD08159.1"/>
    </source>
</evidence>
<evidence type="ECO:0000256" key="1">
    <source>
        <dbReference type="ARBA" id="ARBA00001947"/>
    </source>
</evidence>
<gene>
    <name evidence="6" type="ordered locus">Aboo_0348</name>
</gene>
<comment type="cofactor">
    <cofactor evidence="1">
        <name>Zn(2+)</name>
        <dbReference type="ChEBI" id="CHEBI:29105"/>
    </cofactor>
</comment>
<protein>
    <submittedName>
        <fullName evidence="6">CMP/dCMP deaminase zinc-binding protein</fullName>
    </submittedName>
</protein>
<dbReference type="PROSITE" id="PS51747">
    <property type="entry name" value="CYT_DCMP_DEAMINASES_2"/>
    <property type="match status" value="1"/>
</dbReference>
<dbReference type="eggNOG" id="arCOG01487">
    <property type="taxonomic scope" value="Archaea"/>
</dbReference>
<dbReference type="InterPro" id="IPR002125">
    <property type="entry name" value="CMP_dCMP_dom"/>
</dbReference>
<dbReference type="Gene3D" id="3.40.140.10">
    <property type="entry name" value="Cytidine Deaminase, domain 2"/>
    <property type="match status" value="1"/>
</dbReference>
<reference evidence="6" key="1">
    <citation type="submission" date="2010-02" db="EMBL/GenBank/DDBJ databases">
        <title>Complete sequence of Aciduliprofundum boonei T469.</title>
        <authorList>
            <consortium name="US DOE Joint Genome Institute"/>
            <person name="Lucas S."/>
            <person name="Copeland A."/>
            <person name="Lapidus A."/>
            <person name="Cheng J.-F."/>
            <person name="Bruce D."/>
            <person name="Goodwin L."/>
            <person name="Pitluck S."/>
            <person name="Saunders E."/>
            <person name="Detter J.C."/>
            <person name="Han C."/>
            <person name="Tapia R."/>
            <person name="Land M."/>
            <person name="Hauser L."/>
            <person name="Kyrpides N."/>
            <person name="Mikhailova N."/>
            <person name="Flores G."/>
            <person name="Reysenbach A.-L."/>
            <person name="Woyke T."/>
        </authorList>
    </citation>
    <scope>NUCLEOTIDE SEQUENCE</scope>
    <source>
        <strain evidence="6">T469</strain>
    </source>
</reference>
<dbReference type="InterPro" id="IPR016193">
    <property type="entry name" value="Cytidine_deaminase-like"/>
</dbReference>
<dbReference type="HOGENOM" id="CLU_047993_2_3_2"/>
<dbReference type="RefSeq" id="WP_008084566.1">
    <property type="nucleotide sequence ID" value="NC_013926.1"/>
</dbReference>
<organism evidence="6 7">
    <name type="scientific">Aciduliprofundum boonei (strain DSM 19572 / T469)</name>
    <dbReference type="NCBI Taxonomy" id="439481"/>
    <lineage>
        <taxon>Archaea</taxon>
        <taxon>Methanobacteriati</taxon>
        <taxon>Thermoplasmatota</taxon>
        <taxon>DHVE2 group</taxon>
        <taxon>Candidatus Aciduliprofundum</taxon>
    </lineage>
</organism>
<dbReference type="SUPFAM" id="SSF53927">
    <property type="entry name" value="Cytidine deaminase-like"/>
    <property type="match status" value="1"/>
</dbReference>
<dbReference type="KEGG" id="abi:Aboo_0348"/>
<comment type="similarity">
    <text evidence="2">Belongs to the cytidine and deoxycytidylate deaminase family.</text>
</comment>
<dbReference type="InterPro" id="IPR016192">
    <property type="entry name" value="APOBEC/CMP_deaminase_Zn-bd"/>
</dbReference>
<dbReference type="PROSITE" id="PS00903">
    <property type="entry name" value="CYT_DCMP_DEAMINASES_1"/>
    <property type="match status" value="1"/>
</dbReference>
<keyword evidence="3" id="KW-0479">Metal-binding</keyword>
<accession>B5IDS9</accession>
<dbReference type="Proteomes" id="UP000001400">
    <property type="component" value="Chromosome"/>
</dbReference>
<dbReference type="PANTHER" id="PTHR11086">
    <property type="entry name" value="DEOXYCYTIDYLATE DEAMINASE-RELATED"/>
    <property type="match status" value="1"/>
</dbReference>
<dbReference type="GO" id="GO:0008270">
    <property type="term" value="F:zinc ion binding"/>
    <property type="evidence" value="ECO:0007669"/>
    <property type="project" value="InterPro"/>
</dbReference>
<dbReference type="InterPro" id="IPR015517">
    <property type="entry name" value="dCMP_deaminase-rel"/>
</dbReference>
<evidence type="ECO:0000256" key="3">
    <source>
        <dbReference type="ARBA" id="ARBA00022723"/>
    </source>
</evidence>
<keyword evidence="5" id="KW-0862">Zinc</keyword>
<evidence type="ECO:0000256" key="4">
    <source>
        <dbReference type="ARBA" id="ARBA00022801"/>
    </source>
</evidence>
<dbReference type="GO" id="GO:0005737">
    <property type="term" value="C:cytoplasm"/>
    <property type="evidence" value="ECO:0007669"/>
    <property type="project" value="TreeGrafter"/>
</dbReference>
<dbReference type="PANTHER" id="PTHR11086:SF18">
    <property type="entry name" value="DEOXYCYTIDYLATE DEAMINASE"/>
    <property type="match status" value="1"/>
</dbReference>
<keyword evidence="7" id="KW-1185">Reference proteome</keyword>
<evidence type="ECO:0000313" key="7">
    <source>
        <dbReference type="Proteomes" id="UP000001400"/>
    </source>
</evidence>
<dbReference type="CDD" id="cd01286">
    <property type="entry name" value="deoxycytidylate_deaminase"/>
    <property type="match status" value="1"/>
</dbReference>
<sequence length="161" mass="17956">MRPSWDEYFMRMAYLASTRSTCTRRKVGAVIVKDKRILATGYNGPPKGLAHCDVTGCIREELNVPSGERHELCRGLHAEQNAIIQAAVHGVSIKDATIYVTNHPCVVCAKMLINAEIKEIVYAEGYPDDLAKLILLESNIRVRQFSLPEDEVKKIVGESND</sequence>
<dbReference type="InterPro" id="IPR016473">
    <property type="entry name" value="dCMP_deaminase"/>
</dbReference>
<dbReference type="GeneID" id="8827290"/>
<dbReference type="OrthoDB" id="7284at2157"/>
<dbReference type="PIRSF" id="PIRSF006019">
    <property type="entry name" value="dCMP_deaminase"/>
    <property type="match status" value="1"/>
</dbReference>
<name>B5IDS9_ACIB4</name>
<evidence type="ECO:0000256" key="2">
    <source>
        <dbReference type="ARBA" id="ARBA00006576"/>
    </source>
</evidence>